<feature type="transmembrane region" description="Helical" evidence="7">
    <location>
        <begin position="583"/>
        <end position="604"/>
    </location>
</feature>
<feature type="compositionally biased region" description="Acidic residues" evidence="6">
    <location>
        <begin position="787"/>
        <end position="798"/>
    </location>
</feature>
<evidence type="ECO:0000256" key="7">
    <source>
        <dbReference type="SAM" id="Phobius"/>
    </source>
</evidence>
<keyword evidence="5" id="KW-0539">Nucleus</keyword>
<keyword evidence="3 7" id="KW-1133">Transmembrane helix</keyword>
<feature type="domain" description="Ima1 N-terminal" evidence="8">
    <location>
        <begin position="9"/>
        <end position="135"/>
    </location>
</feature>
<protein>
    <recommendedName>
        <fullName evidence="8">Ima1 N-terminal domain-containing protein</fullName>
    </recommendedName>
</protein>
<feature type="compositionally biased region" description="Polar residues" evidence="6">
    <location>
        <begin position="356"/>
        <end position="366"/>
    </location>
</feature>
<sequence length="878" mass="96871">MAAIFQKRLRCFYCGRRSAQADKGPIRKWHCKHCEAVNYLDENGEITDPPAAETNPEVYGPGASSPPFESVNFVESGLFCSKCVRNQHLFTSALASYFPATDDPAYAAYEREYPKFRQNMEERYPQVCQSCEPRVKERIRQAGYEAKSDHLRRMMERSKTGRAARKARNRNWRSLLVFAGALGFWASVAGQLAWSIMGSLNAQGVPSDRGDALSTSSFAACVIQTVLERRVDGYCSSGLAHYAGLALLLGILSLWWNPKLRFKVEGRTGRFVGLGEYYKVQLIVLVLRSAFWAVLKDPSTSGLRADLPQALHAFMIVFTILSVVVSRRVVRYDTRPLVLWSDDTPSATPKRKPDTSGVSSTGNVKSTPVGGWKTEQALPRFPFEKLVSASPAPRNQPTIPPTPPPEAEDMDWTPSLREEIKPTFSVYQKEKKSVFDGPLPFMGTLPPAPKPPSWQLRNPAPQKPVERVVQPNPFHHAPTKGTEWRHSRDRSSSDVVFAPPKFFPASDRGVTGLESLFDRTFTIKSPEEETNADWHRLSNMSPTASSNVRAPMLFPYLRLGLLLSSLLAWFLSESEHVSLPGDYIEVASLGSASLIAGFALLEILKRPMVQWNGMEILVSTAELVAAVHLGANLPGMSFERAYFDRYGKSLLVFMIAQEVLGLISPRQTIETTPGVQSQSASTASSSPQIQNASFNASFSGEAPNAFSSNDSRPFSNQLLSNQSYNNQSFSNLSSAPSLSFNAPTLTSSLSSQPSFPSQQPYQPYSLGYNGGSSFLSSGLNDPGNDSDVTDPLEPDSDTETVATTVTNASNHAAIRNLRFLRDDDEESLPSPRRALGKGFGGLSLDDNPNPSRRSTRSQTRRVQGQTSGYRRYPQRGSK</sequence>
<feature type="region of interest" description="Disordered" evidence="6">
    <location>
        <begin position="742"/>
        <end position="798"/>
    </location>
</feature>
<feature type="compositionally biased region" description="Low complexity" evidence="6">
    <location>
        <begin position="742"/>
        <end position="780"/>
    </location>
</feature>
<comment type="subcellular location">
    <subcellularLocation>
        <location evidence="1">Nucleus inner membrane</location>
        <topology evidence="1">Multi-pass membrane protein</topology>
    </subcellularLocation>
</comment>
<dbReference type="Proteomes" id="UP001583193">
    <property type="component" value="Unassembled WGS sequence"/>
</dbReference>
<reference evidence="9 10" key="1">
    <citation type="journal article" date="2024" name="IMA Fungus">
        <title>IMA Genome - F19 : A genome assembly and annotation guide to empower mycologists, including annotated draft genome sequences of Ceratocystis pirilliformis, Diaporthe australafricana, Fusarium ophioides, Paecilomyces lecythidis, and Sporothrix stenoceras.</title>
        <authorList>
            <person name="Aylward J."/>
            <person name="Wilson A.M."/>
            <person name="Visagie C.M."/>
            <person name="Spraker J."/>
            <person name="Barnes I."/>
            <person name="Buitendag C."/>
            <person name="Ceriani C."/>
            <person name="Del Mar Angel L."/>
            <person name="du Plessis D."/>
            <person name="Fuchs T."/>
            <person name="Gasser K."/>
            <person name="Kramer D."/>
            <person name="Li W."/>
            <person name="Munsamy K."/>
            <person name="Piso A."/>
            <person name="Price J.L."/>
            <person name="Sonnekus B."/>
            <person name="Thomas C."/>
            <person name="van der Nest A."/>
            <person name="van Dijk A."/>
            <person name="van Heerden A."/>
            <person name="van Vuuren N."/>
            <person name="Yilmaz N."/>
            <person name="Duong T.A."/>
            <person name="van der Merwe N.A."/>
            <person name="Wingfield M.J."/>
            <person name="Wingfield B.D."/>
        </authorList>
    </citation>
    <scope>NUCLEOTIDE SEQUENCE [LARGE SCALE GENOMIC DNA]</scope>
    <source>
        <strain evidence="9 10">CMW 18167</strain>
    </source>
</reference>
<feature type="region of interest" description="Disordered" evidence="6">
    <location>
        <begin position="343"/>
        <end position="371"/>
    </location>
</feature>
<dbReference type="PANTHER" id="PTHR28538">
    <property type="entry name" value="INTEGRAL INNER NUCLEAR MEMBRANE PROTEIN IMA1"/>
    <property type="match status" value="1"/>
</dbReference>
<evidence type="ECO:0000256" key="2">
    <source>
        <dbReference type="ARBA" id="ARBA00022692"/>
    </source>
</evidence>
<accession>A0ABR3YD59</accession>
<dbReference type="InterPro" id="IPR018617">
    <property type="entry name" value="Ima1_N"/>
</dbReference>
<proteinExistence type="predicted"/>
<dbReference type="InterPro" id="IPR042321">
    <property type="entry name" value="Ima1"/>
</dbReference>
<feature type="transmembrane region" description="Helical" evidence="7">
    <location>
        <begin position="175"/>
        <end position="197"/>
    </location>
</feature>
<feature type="region of interest" description="Disordered" evidence="6">
    <location>
        <begin position="388"/>
        <end position="411"/>
    </location>
</feature>
<evidence type="ECO:0000313" key="10">
    <source>
        <dbReference type="Proteomes" id="UP001583193"/>
    </source>
</evidence>
<feature type="transmembrane region" description="Helical" evidence="7">
    <location>
        <begin position="239"/>
        <end position="256"/>
    </location>
</feature>
<evidence type="ECO:0000259" key="8">
    <source>
        <dbReference type="Pfam" id="PF09779"/>
    </source>
</evidence>
<feature type="transmembrane region" description="Helical" evidence="7">
    <location>
        <begin position="553"/>
        <end position="571"/>
    </location>
</feature>
<keyword evidence="2 7" id="KW-0812">Transmembrane</keyword>
<evidence type="ECO:0000256" key="5">
    <source>
        <dbReference type="ARBA" id="ARBA00023242"/>
    </source>
</evidence>
<organism evidence="9 10">
    <name type="scientific">Paecilomyces lecythidis</name>
    <dbReference type="NCBI Taxonomy" id="3004212"/>
    <lineage>
        <taxon>Eukaryota</taxon>
        <taxon>Fungi</taxon>
        <taxon>Dikarya</taxon>
        <taxon>Ascomycota</taxon>
        <taxon>Pezizomycotina</taxon>
        <taxon>Eurotiomycetes</taxon>
        <taxon>Eurotiomycetidae</taxon>
        <taxon>Eurotiales</taxon>
        <taxon>Thermoascaceae</taxon>
        <taxon>Paecilomyces</taxon>
    </lineage>
</organism>
<dbReference type="PANTHER" id="PTHR28538:SF1">
    <property type="entry name" value="INTEGRAL INNER NUCLEAR MEMBRANE PROTEIN IMA1"/>
    <property type="match status" value="1"/>
</dbReference>
<gene>
    <name evidence="9" type="ORF">Plec18167_000184</name>
</gene>
<feature type="transmembrane region" description="Helical" evidence="7">
    <location>
        <begin position="307"/>
        <end position="325"/>
    </location>
</feature>
<evidence type="ECO:0000313" key="9">
    <source>
        <dbReference type="EMBL" id="KAL1886255.1"/>
    </source>
</evidence>
<comment type="caution">
    <text evidence="9">The sequence shown here is derived from an EMBL/GenBank/DDBJ whole genome shotgun (WGS) entry which is preliminary data.</text>
</comment>
<keyword evidence="4 7" id="KW-0472">Membrane</keyword>
<dbReference type="EMBL" id="JAVDPF010000001">
    <property type="protein sequence ID" value="KAL1886255.1"/>
    <property type="molecule type" value="Genomic_DNA"/>
</dbReference>
<evidence type="ECO:0000256" key="6">
    <source>
        <dbReference type="SAM" id="MobiDB-lite"/>
    </source>
</evidence>
<evidence type="ECO:0000256" key="4">
    <source>
        <dbReference type="ARBA" id="ARBA00023136"/>
    </source>
</evidence>
<evidence type="ECO:0000256" key="1">
    <source>
        <dbReference type="ARBA" id="ARBA00004473"/>
    </source>
</evidence>
<feature type="region of interest" description="Disordered" evidence="6">
    <location>
        <begin position="823"/>
        <end position="878"/>
    </location>
</feature>
<evidence type="ECO:0000256" key="3">
    <source>
        <dbReference type="ARBA" id="ARBA00022989"/>
    </source>
</evidence>
<feature type="transmembrane region" description="Helical" evidence="7">
    <location>
        <begin position="277"/>
        <end position="295"/>
    </location>
</feature>
<name>A0ABR3YD59_9EURO</name>
<keyword evidence="10" id="KW-1185">Reference proteome</keyword>
<dbReference type="Pfam" id="PF09779">
    <property type="entry name" value="Ima1_N"/>
    <property type="match status" value="1"/>
</dbReference>